<dbReference type="Pfam" id="PF00990">
    <property type="entry name" value="GGDEF"/>
    <property type="match status" value="1"/>
</dbReference>
<feature type="domain" description="GGDEF" evidence="1">
    <location>
        <begin position="1"/>
        <end position="95"/>
    </location>
</feature>
<dbReference type="STRING" id="255247.ABE41_008185"/>
<name>A0A1B1Z3C8_9BACL</name>
<dbReference type="InterPro" id="IPR043128">
    <property type="entry name" value="Rev_trsase/Diguanyl_cyclase"/>
</dbReference>
<organism evidence="2 3">
    <name type="scientific">Fictibacillus arsenicus</name>
    <dbReference type="NCBI Taxonomy" id="255247"/>
    <lineage>
        <taxon>Bacteria</taxon>
        <taxon>Bacillati</taxon>
        <taxon>Bacillota</taxon>
        <taxon>Bacilli</taxon>
        <taxon>Bacillales</taxon>
        <taxon>Fictibacillaceae</taxon>
        <taxon>Fictibacillus</taxon>
    </lineage>
</organism>
<sequence>MPAKEGKAYRYGGEEFAWIMETAVESEVTETIQQINTHLQMYPYTLEDGKLPVTLNYGIAFYQKGERPAEIIQRADTLLYGAKAAGGNTLKFDHKKNEEKQLIM</sequence>
<proteinExistence type="predicted"/>
<gene>
    <name evidence="2" type="ORF">ABE41_008185</name>
</gene>
<dbReference type="AlphaFoldDB" id="A0A1B1Z3C8"/>
<dbReference type="NCBIfam" id="TIGR00254">
    <property type="entry name" value="GGDEF"/>
    <property type="match status" value="1"/>
</dbReference>
<dbReference type="Gene3D" id="3.30.70.270">
    <property type="match status" value="1"/>
</dbReference>
<dbReference type="PANTHER" id="PTHR46663:SF2">
    <property type="entry name" value="GGDEF DOMAIN-CONTAINING PROTEIN"/>
    <property type="match status" value="1"/>
</dbReference>
<reference evidence="2 3" key="1">
    <citation type="submission" date="2016-08" db="EMBL/GenBank/DDBJ databases">
        <title>Complete genome sequence of Fictibacillus arsenicus G25-54, a strain with toxicity to nematodes and a potential arsenic-resistance activity.</title>
        <authorList>
            <person name="Zheng Z."/>
        </authorList>
    </citation>
    <scope>NUCLEOTIDE SEQUENCE [LARGE SCALE GENOMIC DNA]</scope>
    <source>
        <strain evidence="2 3">G25-54</strain>
    </source>
</reference>
<evidence type="ECO:0000259" key="1">
    <source>
        <dbReference type="PROSITE" id="PS50887"/>
    </source>
</evidence>
<dbReference type="EMBL" id="CP016761">
    <property type="protein sequence ID" value="ANX11983.1"/>
    <property type="molecule type" value="Genomic_DNA"/>
</dbReference>
<dbReference type="Proteomes" id="UP000077412">
    <property type="component" value="Chromosome"/>
</dbReference>
<protein>
    <recommendedName>
        <fullName evidence="1">GGDEF domain-containing protein</fullName>
    </recommendedName>
</protein>
<accession>A0A1B1Z3C8</accession>
<dbReference type="InterPro" id="IPR000160">
    <property type="entry name" value="GGDEF_dom"/>
</dbReference>
<dbReference type="PANTHER" id="PTHR46663">
    <property type="entry name" value="DIGUANYLATE CYCLASE DGCT-RELATED"/>
    <property type="match status" value="1"/>
</dbReference>
<dbReference type="InterPro" id="IPR052163">
    <property type="entry name" value="DGC-Regulatory_Protein"/>
</dbReference>
<dbReference type="KEGG" id="far:ABE41_008185"/>
<keyword evidence="3" id="KW-1185">Reference proteome</keyword>
<dbReference type="InterPro" id="IPR029787">
    <property type="entry name" value="Nucleotide_cyclase"/>
</dbReference>
<dbReference type="PROSITE" id="PS50887">
    <property type="entry name" value="GGDEF"/>
    <property type="match status" value="1"/>
</dbReference>
<evidence type="ECO:0000313" key="2">
    <source>
        <dbReference type="EMBL" id="ANX11983.1"/>
    </source>
</evidence>
<evidence type="ECO:0000313" key="3">
    <source>
        <dbReference type="Proteomes" id="UP000077412"/>
    </source>
</evidence>
<dbReference type="SUPFAM" id="SSF55073">
    <property type="entry name" value="Nucleotide cyclase"/>
    <property type="match status" value="1"/>
</dbReference>